<reference evidence="6 7" key="1">
    <citation type="journal article" date="2018" name="Gigascience">
        <title>Genomes of trombidid mites reveal novel predicted allergens and laterally-transferred genes associated with secondary metabolism.</title>
        <authorList>
            <person name="Dong X."/>
            <person name="Chaisiri K."/>
            <person name="Xia D."/>
            <person name="Armstrong S.D."/>
            <person name="Fang Y."/>
            <person name="Donnelly M.J."/>
            <person name="Kadowaki T."/>
            <person name="McGarry J.W."/>
            <person name="Darby A.C."/>
            <person name="Makepeace B.L."/>
        </authorList>
    </citation>
    <scope>NUCLEOTIDE SEQUENCE [LARGE SCALE GENOMIC DNA]</scope>
    <source>
        <strain evidence="6">UoL-UT</strain>
    </source>
</reference>
<dbReference type="OrthoDB" id="6718630at2759"/>
<dbReference type="STRING" id="299467.A0A443RYM2"/>
<dbReference type="PANTHER" id="PTHR45639">
    <property type="entry name" value="HSC70CB, ISOFORM G-RELATED"/>
    <property type="match status" value="1"/>
</dbReference>
<dbReference type="GO" id="GO:0034663">
    <property type="term" value="C:endoplasmic reticulum chaperone complex"/>
    <property type="evidence" value="ECO:0007669"/>
    <property type="project" value="TreeGrafter"/>
</dbReference>
<dbReference type="EMBL" id="NCKV01017339">
    <property type="protein sequence ID" value="RWS20472.1"/>
    <property type="molecule type" value="Genomic_DNA"/>
</dbReference>
<dbReference type="AlphaFoldDB" id="A0A443RYM2"/>
<keyword evidence="7" id="KW-1185">Reference proteome</keyword>
<keyword evidence="2" id="KW-0547">Nucleotide-binding</keyword>
<evidence type="ECO:0000256" key="3">
    <source>
        <dbReference type="ARBA" id="ARBA00022840"/>
    </source>
</evidence>
<evidence type="ECO:0000256" key="1">
    <source>
        <dbReference type="ARBA" id="ARBA00007381"/>
    </source>
</evidence>
<feature type="non-terminal residue" evidence="6">
    <location>
        <position position="1"/>
    </location>
</feature>
<keyword evidence="4" id="KW-0143">Chaperone</keyword>
<proteinExistence type="inferred from homology"/>
<dbReference type="VEuPathDB" id="VectorBase:LDEU011568"/>
<name>A0A443RYM2_9ACAR</name>
<dbReference type="GO" id="GO:0140662">
    <property type="term" value="F:ATP-dependent protein folding chaperone"/>
    <property type="evidence" value="ECO:0007669"/>
    <property type="project" value="InterPro"/>
</dbReference>
<organism evidence="6 7">
    <name type="scientific">Leptotrombidium deliense</name>
    <dbReference type="NCBI Taxonomy" id="299467"/>
    <lineage>
        <taxon>Eukaryota</taxon>
        <taxon>Metazoa</taxon>
        <taxon>Ecdysozoa</taxon>
        <taxon>Arthropoda</taxon>
        <taxon>Chelicerata</taxon>
        <taxon>Arachnida</taxon>
        <taxon>Acari</taxon>
        <taxon>Acariformes</taxon>
        <taxon>Trombidiformes</taxon>
        <taxon>Prostigmata</taxon>
        <taxon>Anystina</taxon>
        <taxon>Parasitengona</taxon>
        <taxon>Trombiculoidea</taxon>
        <taxon>Trombiculidae</taxon>
        <taxon>Leptotrombidium</taxon>
    </lineage>
</organism>
<evidence type="ECO:0000256" key="5">
    <source>
        <dbReference type="ARBA" id="ARBA00040503"/>
    </source>
</evidence>
<dbReference type="GO" id="GO:0030968">
    <property type="term" value="P:endoplasmic reticulum unfolded protein response"/>
    <property type="evidence" value="ECO:0007669"/>
    <property type="project" value="TreeGrafter"/>
</dbReference>
<dbReference type="Pfam" id="PF00012">
    <property type="entry name" value="HSP70"/>
    <property type="match status" value="1"/>
</dbReference>
<comment type="caution">
    <text evidence="6">The sequence shown here is derived from an EMBL/GenBank/DDBJ whole genome shotgun (WGS) entry which is preliminary data.</text>
</comment>
<dbReference type="Proteomes" id="UP000288716">
    <property type="component" value="Unassembled WGS sequence"/>
</dbReference>
<evidence type="ECO:0000256" key="2">
    <source>
        <dbReference type="ARBA" id="ARBA00022741"/>
    </source>
</evidence>
<dbReference type="SUPFAM" id="SSF53067">
    <property type="entry name" value="Actin-like ATPase domain"/>
    <property type="match status" value="2"/>
</dbReference>
<dbReference type="Gene3D" id="3.30.30.30">
    <property type="match status" value="1"/>
</dbReference>
<evidence type="ECO:0000313" key="6">
    <source>
        <dbReference type="EMBL" id="RWS20472.1"/>
    </source>
</evidence>
<dbReference type="GO" id="GO:0005524">
    <property type="term" value="F:ATP binding"/>
    <property type="evidence" value="ECO:0007669"/>
    <property type="project" value="UniProtKB-KW"/>
</dbReference>
<dbReference type="Gene3D" id="3.30.420.40">
    <property type="match status" value="2"/>
</dbReference>
<dbReference type="InterPro" id="IPR013126">
    <property type="entry name" value="Hsp_70_fam"/>
</dbReference>
<evidence type="ECO:0000313" key="7">
    <source>
        <dbReference type="Proteomes" id="UP000288716"/>
    </source>
</evidence>
<sequence>ELEDGLRVPSIVSFNESVLIGTEAKKYIGSKNTVFGIKQLLGRTVNAAFKDHIMKLPFTVDTQFERAKIVTDNVGNTERFNVEDIAAFILMKQKMSAEIFLNRNLDTVSITVPTKFTAAQRQSLHNAALIAGFKNIHLVNDNIALLLHHIMQQTKADSYMDKKYIVAISMGAAYLNICVASILNNCIEVNRMWHQKIGGKDFDEKIFETFVRHRYARYPKDLKTILLNRFGDAKINLTLKDETEIDLSNLSKKFDNVLLTREKFEEACSQLILSIKKVLLESINHAKTFDKHVTIIVGGLVGKLPQIRSELNGFNTIYYNDDDLSKGAAIHCAHMTNDERRNITLKNKTYFRYKFECDYMSPVIIESGSSLPVTKTFDIYGHYGTCDFKIVE</sequence>
<accession>A0A443RYM2</accession>
<evidence type="ECO:0000256" key="4">
    <source>
        <dbReference type="ARBA" id="ARBA00023186"/>
    </source>
</evidence>
<dbReference type="Gene3D" id="3.90.640.10">
    <property type="entry name" value="Actin, Chain A, domain 4"/>
    <property type="match status" value="1"/>
</dbReference>
<gene>
    <name evidence="6" type="ORF">B4U80_12066</name>
</gene>
<comment type="similarity">
    <text evidence="1">Belongs to the heat shock protein 70 family.</text>
</comment>
<feature type="non-terminal residue" evidence="6">
    <location>
        <position position="392"/>
    </location>
</feature>
<protein>
    <recommendedName>
        <fullName evidence="5">Hypoxia up-regulated protein 1</fullName>
    </recommendedName>
</protein>
<dbReference type="InterPro" id="IPR043129">
    <property type="entry name" value="ATPase_NBD"/>
</dbReference>
<keyword evidence="3" id="KW-0067">ATP-binding</keyword>
<dbReference type="PANTHER" id="PTHR45639:SF3">
    <property type="entry name" value="HYPOXIA UP-REGULATED PROTEIN 1"/>
    <property type="match status" value="1"/>
</dbReference>